<protein>
    <submittedName>
        <fullName evidence="3">Class I SAM-dependent methyltransferase</fullName>
    </submittedName>
</protein>
<gene>
    <name evidence="3" type="ORF">M0R89_00045</name>
</gene>
<feature type="region of interest" description="Disordered" evidence="1">
    <location>
        <begin position="1"/>
        <end position="20"/>
    </location>
</feature>
<dbReference type="InterPro" id="IPR041698">
    <property type="entry name" value="Methyltransf_25"/>
</dbReference>
<dbReference type="Proteomes" id="UP000830729">
    <property type="component" value="Chromosome"/>
</dbReference>
<dbReference type="Gene3D" id="3.40.50.150">
    <property type="entry name" value="Vaccinia Virus protein VP39"/>
    <property type="match status" value="1"/>
</dbReference>
<dbReference type="RefSeq" id="WP_248650522.1">
    <property type="nucleotide sequence ID" value="NZ_CP096659.1"/>
</dbReference>
<accession>A0A8U0HU95</accession>
<evidence type="ECO:0000313" key="4">
    <source>
        <dbReference type="Proteomes" id="UP000830729"/>
    </source>
</evidence>
<reference evidence="3 4" key="1">
    <citation type="submission" date="2022-04" db="EMBL/GenBank/DDBJ databases">
        <title>Diverse halophilic archaea isolated from saline environments.</title>
        <authorList>
            <person name="Cui H.-L."/>
        </authorList>
    </citation>
    <scope>NUCLEOTIDE SEQUENCE [LARGE SCALE GENOMIC DNA]</scope>
    <source>
        <strain evidence="3 4">XZYJT49</strain>
    </source>
</reference>
<keyword evidence="4" id="KW-1185">Reference proteome</keyword>
<sequence>MRDTNESEPSTDGSAGRDGVFTTDDAVELYTDRIEDPTLFPQERKIVERYFADSSGSVLDVGCGVGRVSSLLHERGFDVTGIDVSEPLVEKARSLFPDVEFRVEDVRDTEFDAESFDYAVFSYYGLDYLLPKVERVAALRELYRVLKPAGIVAFSSHNSWSPLVPLSASDLRRAIGDVGDFYKKRRNHERLFSRYKFETVPLGELEVYLSNPVHQWLQLRKCGFTLLDVVGERDGVARFFERDTHYVAKK</sequence>
<name>A0A8U0HU95_9EURY</name>
<keyword evidence="3" id="KW-0489">Methyltransferase</keyword>
<dbReference type="KEGG" id="halx:M0R89_00045"/>
<evidence type="ECO:0000259" key="2">
    <source>
        <dbReference type="Pfam" id="PF13649"/>
    </source>
</evidence>
<dbReference type="GO" id="GO:0008168">
    <property type="term" value="F:methyltransferase activity"/>
    <property type="evidence" value="ECO:0007669"/>
    <property type="project" value="UniProtKB-KW"/>
</dbReference>
<dbReference type="EMBL" id="CP096659">
    <property type="protein sequence ID" value="UPV74477.1"/>
    <property type="molecule type" value="Genomic_DNA"/>
</dbReference>
<dbReference type="InterPro" id="IPR029063">
    <property type="entry name" value="SAM-dependent_MTases_sf"/>
</dbReference>
<dbReference type="GO" id="GO:0032259">
    <property type="term" value="P:methylation"/>
    <property type="evidence" value="ECO:0007669"/>
    <property type="project" value="UniProtKB-KW"/>
</dbReference>
<keyword evidence="3" id="KW-0808">Transferase</keyword>
<dbReference type="GeneID" id="72183542"/>
<feature type="domain" description="Methyltransferase" evidence="2">
    <location>
        <begin position="58"/>
        <end position="150"/>
    </location>
</feature>
<dbReference type="CDD" id="cd02440">
    <property type="entry name" value="AdoMet_MTases"/>
    <property type="match status" value="1"/>
</dbReference>
<dbReference type="PANTHER" id="PTHR42912">
    <property type="entry name" value="METHYLTRANSFERASE"/>
    <property type="match status" value="1"/>
</dbReference>
<dbReference type="SUPFAM" id="SSF53335">
    <property type="entry name" value="S-adenosyl-L-methionine-dependent methyltransferases"/>
    <property type="match status" value="1"/>
</dbReference>
<evidence type="ECO:0000256" key="1">
    <source>
        <dbReference type="SAM" id="MobiDB-lite"/>
    </source>
</evidence>
<dbReference type="Pfam" id="PF13649">
    <property type="entry name" value="Methyltransf_25"/>
    <property type="match status" value="1"/>
</dbReference>
<organism evidence="3 4">
    <name type="scientific">Halorussus limi</name>
    <dbReference type="NCBI Taxonomy" id="2938695"/>
    <lineage>
        <taxon>Archaea</taxon>
        <taxon>Methanobacteriati</taxon>
        <taxon>Methanobacteriota</taxon>
        <taxon>Stenosarchaea group</taxon>
        <taxon>Halobacteria</taxon>
        <taxon>Halobacteriales</taxon>
        <taxon>Haladaptataceae</taxon>
        <taxon>Halorussus</taxon>
    </lineage>
</organism>
<evidence type="ECO:0000313" key="3">
    <source>
        <dbReference type="EMBL" id="UPV74477.1"/>
    </source>
</evidence>
<proteinExistence type="predicted"/>
<dbReference type="InterPro" id="IPR050508">
    <property type="entry name" value="Methyltransf_Superfamily"/>
</dbReference>
<dbReference type="AlphaFoldDB" id="A0A8U0HU95"/>